<dbReference type="Proteomes" id="UP000620124">
    <property type="component" value="Unassembled WGS sequence"/>
</dbReference>
<dbReference type="OrthoDB" id="18679at2759"/>
<dbReference type="PANTHER" id="PTHR37543:SF1">
    <property type="entry name" value="CCCH ZINC FINGER DNA BINDING PROTEIN (AFU_ORTHOLOGUE AFUA_5G12760)"/>
    <property type="match status" value="1"/>
</dbReference>
<feature type="domain" description="T-SNARE coiled-coil homology" evidence="3">
    <location>
        <begin position="316"/>
        <end position="378"/>
    </location>
</feature>
<dbReference type="CDD" id="cd15857">
    <property type="entry name" value="SNARE_SEC9C"/>
    <property type="match status" value="1"/>
</dbReference>
<gene>
    <name evidence="4" type="ORF">MVEN_01537800</name>
</gene>
<evidence type="ECO:0000313" key="4">
    <source>
        <dbReference type="EMBL" id="KAF7347803.1"/>
    </source>
</evidence>
<feature type="region of interest" description="Disordered" evidence="2">
    <location>
        <begin position="651"/>
        <end position="694"/>
    </location>
</feature>
<feature type="coiled-coil region" evidence="1">
    <location>
        <begin position="404"/>
        <end position="438"/>
    </location>
</feature>
<comment type="caution">
    <text evidence="4">The sequence shown here is derived from an EMBL/GenBank/DDBJ whole genome shotgun (WGS) entry which is preliminary data.</text>
</comment>
<dbReference type="Gene3D" id="1.20.5.110">
    <property type="match status" value="2"/>
</dbReference>
<dbReference type="Pfam" id="PF25540">
    <property type="entry name" value="DUF7923"/>
    <property type="match status" value="1"/>
</dbReference>
<accession>A0A8H7CUE6</accession>
<evidence type="ECO:0000256" key="1">
    <source>
        <dbReference type="SAM" id="Coils"/>
    </source>
</evidence>
<protein>
    <submittedName>
        <fullName evidence="4">Protein transport protein</fullName>
    </submittedName>
</protein>
<dbReference type="PANTHER" id="PTHR37543">
    <property type="entry name" value="CCCH ZINC FINGER DNA BINDING PROTEIN (AFU_ORTHOLOGUE AFUA_5G12760)"/>
    <property type="match status" value="1"/>
</dbReference>
<reference evidence="4" key="1">
    <citation type="submission" date="2020-05" db="EMBL/GenBank/DDBJ databases">
        <title>Mycena genomes resolve the evolution of fungal bioluminescence.</title>
        <authorList>
            <person name="Tsai I.J."/>
        </authorList>
    </citation>
    <scope>NUCLEOTIDE SEQUENCE</scope>
    <source>
        <strain evidence="4">CCC161011</strain>
    </source>
</reference>
<evidence type="ECO:0000259" key="3">
    <source>
        <dbReference type="PROSITE" id="PS50192"/>
    </source>
</evidence>
<dbReference type="InterPro" id="IPR000727">
    <property type="entry name" value="T_SNARE_dom"/>
</dbReference>
<dbReference type="PROSITE" id="PS50192">
    <property type="entry name" value="T_SNARE"/>
    <property type="match status" value="1"/>
</dbReference>
<dbReference type="CDD" id="cd15886">
    <property type="entry name" value="SNARE_SEC9N"/>
    <property type="match status" value="1"/>
</dbReference>
<dbReference type="InterPro" id="IPR057683">
    <property type="entry name" value="DUF7923"/>
</dbReference>
<evidence type="ECO:0000256" key="2">
    <source>
        <dbReference type="SAM" id="MobiDB-lite"/>
    </source>
</evidence>
<evidence type="ECO:0000313" key="5">
    <source>
        <dbReference type="Proteomes" id="UP000620124"/>
    </source>
</evidence>
<dbReference type="SUPFAM" id="SSF58038">
    <property type="entry name" value="SNARE fusion complex"/>
    <property type="match status" value="2"/>
</dbReference>
<feature type="compositionally biased region" description="Basic and acidic residues" evidence="2">
    <location>
        <begin position="1"/>
        <end position="10"/>
    </location>
</feature>
<dbReference type="AlphaFoldDB" id="A0A8H7CUE6"/>
<sequence length="694" mass="77792">MSFFKRKDNNKPLIPPVESERPMGNSVSPRPMGNSSSPRPTHSSASTYVASRDGDPYSTSRTNSYSSDKKDDYSDNYQPRGDKYNRNNGVGDVYSRSGEKYGKLDEDRAALFSGYNPEKSGSGRFFDGPGLDRDPPPPGEETEEDVEGIKKQTRYVKQESANSTRNALRLAREAEDTARNTLNRLGTQSERLANTERHLDMAKGHSARADDRTDELNQLNRSIFRPVITFNKDAKRAAQEAKVQARYEDERSAREKTMLDIRETQNRLGQAQTYGREEDRDELVGGGRGRLRTEAQTSARKEQRKRFQFEATASDDELEDEIDDNLDEIGDATRRLKALGMAMGQELDKQNQRIDLIDQKTVNLDNKIVRNTERVTQEGQVGVSVDVVSGLVKFPLIQPNIALFRQTFDENQLLQRRVTELERELSVWKLALAKADEDSATLKGTTTHLEQVLSSLKNDNPLLLCLVDGDGHIFQKELIIQGHGGGRQAAMLLTKGLTDYAARATDTPQISSRSQVWLTVYCNKTGLIETLVNQDVCTKEQFENFCFGFNQAAPLFSILDVGPGKEAADAKIKECLRVFTRFPQTSFVFFGGGHDNGYTSALTSLENEGFLHKVVLLRGYKDVAMELKNLRLPELTIDGVFMPHKLPTNSFPRSRSHLPEFLPSVPTPESPKKLQPPTRHPTLAKNPVISNLGL</sequence>
<dbReference type="EMBL" id="JACAZI010000012">
    <property type="protein sequence ID" value="KAF7347803.1"/>
    <property type="molecule type" value="Genomic_DNA"/>
</dbReference>
<keyword evidence="5" id="KW-1185">Reference proteome</keyword>
<proteinExistence type="predicted"/>
<feature type="compositionally biased region" description="Basic and acidic residues" evidence="2">
    <location>
        <begin position="97"/>
        <end position="109"/>
    </location>
</feature>
<dbReference type="SMART" id="SM00397">
    <property type="entry name" value="t_SNARE"/>
    <property type="match status" value="2"/>
</dbReference>
<organism evidence="4 5">
    <name type="scientific">Mycena venus</name>
    <dbReference type="NCBI Taxonomy" id="2733690"/>
    <lineage>
        <taxon>Eukaryota</taxon>
        <taxon>Fungi</taxon>
        <taxon>Dikarya</taxon>
        <taxon>Basidiomycota</taxon>
        <taxon>Agaricomycotina</taxon>
        <taxon>Agaricomycetes</taxon>
        <taxon>Agaricomycetidae</taxon>
        <taxon>Agaricales</taxon>
        <taxon>Marasmiineae</taxon>
        <taxon>Mycenaceae</taxon>
        <taxon>Mycena</taxon>
    </lineage>
</organism>
<feature type="compositionally biased region" description="Low complexity" evidence="2">
    <location>
        <begin position="35"/>
        <end position="47"/>
    </location>
</feature>
<feature type="region of interest" description="Disordered" evidence="2">
    <location>
        <begin position="1"/>
        <end position="148"/>
    </location>
</feature>
<name>A0A8H7CUE6_9AGAR</name>
<keyword evidence="1" id="KW-0175">Coiled coil</keyword>